<evidence type="ECO:0000256" key="3">
    <source>
        <dbReference type="ARBA" id="ARBA00022741"/>
    </source>
</evidence>
<dbReference type="EMBL" id="VIWW01000002">
    <property type="protein sequence ID" value="TWF92143.1"/>
    <property type="molecule type" value="Genomic_DNA"/>
</dbReference>
<accession>A0A561TYF3</accession>
<sequence>MVSRSWATLGEDSGVGRPCFIAEFGLWDERQIAAAEQVELQLEEVDLVRVVFCDPHGLARSKTVPAGVFRSVLRNGMDFSAGPFLFDTGHAVAVDFLADAGVGVGELLGAGDFVLVPDPRTFQVLPRANGARTAWVLGDEYLRDGTPHPLSSRGVLRRVLAEYALHDLSPVIGLEVEWYLTRLTGGPVGNEGNGFGVQGPAPEVVAVDPGYQFNLDSAYDCVADIADPLAAMLMRLGLPLRSFEHESGPGQLETTFNPMRAADAADAMLLLRTQLKQECRRVGHHASFMTLPRLESFDASGWHLHQSVSSTKTQRNLFAEGDGLQDAVSPEGQAYIEGLLTRAREFCLLSVPTVNGYRRLAPEFTLAPTTVDWQFENRSAMVRVLSGGSATHVENRIGEPCANPYLLIASQLHAGLEGLLAGLPAALAPRPLLPRSLREALDAFRASESAERLLGAPLKACLTRLKECEADRFDAWSATAPPEALAGVVTEWEHREYFGAF</sequence>
<dbReference type="OrthoDB" id="9807095at2"/>
<keyword evidence="2" id="KW-0436">Ligase</keyword>
<dbReference type="Pfam" id="PF00120">
    <property type="entry name" value="Gln-synt_C"/>
    <property type="match status" value="1"/>
</dbReference>
<reference evidence="9 12" key="1">
    <citation type="submission" date="2019-06" db="EMBL/GenBank/DDBJ databases">
        <title>Sequencing the genomes of 1000 actinobacteria strains.</title>
        <authorList>
            <person name="Klenk H.-P."/>
        </authorList>
    </citation>
    <scope>NUCLEOTIDE SEQUENCE [LARGE SCALE GENOMIC DNA]</scope>
    <source>
        <strain evidence="9 12">DSM 42059</strain>
    </source>
</reference>
<dbReference type="AlphaFoldDB" id="A0A561TYF3"/>
<reference evidence="10 13" key="2">
    <citation type="submission" date="2022-10" db="EMBL/GenBank/DDBJ databases">
        <title>The complete genomes of actinobacterial strains from the NBC collection.</title>
        <authorList>
            <person name="Joergensen T.S."/>
            <person name="Alvarez Arevalo M."/>
            <person name="Sterndorff E.B."/>
            <person name="Faurdal D."/>
            <person name="Vuksanovic O."/>
            <person name="Mourched A.-S."/>
            <person name="Charusanti P."/>
            <person name="Shaw S."/>
            <person name="Blin K."/>
            <person name="Weber T."/>
        </authorList>
    </citation>
    <scope>NUCLEOTIDE SEQUENCE [LARGE SCALE GENOMIC DNA]</scope>
    <source>
        <strain evidence="10 13">NBC 01769</strain>
    </source>
</reference>
<keyword evidence="3" id="KW-0547">Nucleotide-binding</keyword>
<dbReference type="InterPro" id="IPR008146">
    <property type="entry name" value="Gln_synth_cat_dom"/>
</dbReference>
<dbReference type="Gene3D" id="3.30.590.10">
    <property type="entry name" value="Glutamine synthetase/guanido kinase, catalytic domain"/>
    <property type="match status" value="1"/>
</dbReference>
<dbReference type="SUPFAM" id="SSF54368">
    <property type="entry name" value="Glutamine synthetase, N-terminal domain"/>
    <property type="match status" value="1"/>
</dbReference>
<dbReference type="Proteomes" id="UP000318186">
    <property type="component" value="Unassembled WGS sequence"/>
</dbReference>
<dbReference type="PROSITE" id="PS51987">
    <property type="entry name" value="GS_CATALYTIC"/>
    <property type="match status" value="1"/>
</dbReference>
<dbReference type="PROSITE" id="PS51986">
    <property type="entry name" value="GS_BETA_GRASP"/>
    <property type="match status" value="1"/>
</dbReference>
<feature type="domain" description="GS catalytic" evidence="8">
    <location>
        <begin position="152"/>
        <end position="501"/>
    </location>
</feature>
<dbReference type="Proteomes" id="UP001330827">
    <property type="component" value="Chromosome"/>
</dbReference>
<keyword evidence="4" id="KW-0067">ATP-binding</keyword>
<protein>
    <submittedName>
        <fullName evidence="9 10">Glutamine synthetase</fullName>
    </submittedName>
</protein>
<evidence type="ECO:0000259" key="8">
    <source>
        <dbReference type="PROSITE" id="PS51987"/>
    </source>
</evidence>
<evidence type="ECO:0000313" key="13">
    <source>
        <dbReference type="Proteomes" id="UP001330827"/>
    </source>
</evidence>
<name>A0A561TYF3_9ACTN</name>
<keyword evidence="13" id="KW-1185">Reference proteome</keyword>
<evidence type="ECO:0000256" key="6">
    <source>
        <dbReference type="RuleBase" id="RU000384"/>
    </source>
</evidence>
<evidence type="ECO:0000256" key="2">
    <source>
        <dbReference type="ARBA" id="ARBA00022598"/>
    </source>
</evidence>
<evidence type="ECO:0000313" key="9">
    <source>
        <dbReference type="EMBL" id="TWF92143.1"/>
    </source>
</evidence>
<evidence type="ECO:0000256" key="5">
    <source>
        <dbReference type="PROSITE-ProRule" id="PRU01330"/>
    </source>
</evidence>
<dbReference type="Gene3D" id="3.10.20.70">
    <property type="entry name" value="Glutamine synthetase, N-terminal domain"/>
    <property type="match status" value="1"/>
</dbReference>
<dbReference type="GO" id="GO:0006542">
    <property type="term" value="P:glutamine biosynthetic process"/>
    <property type="evidence" value="ECO:0007669"/>
    <property type="project" value="InterPro"/>
</dbReference>
<evidence type="ECO:0000259" key="7">
    <source>
        <dbReference type="PROSITE" id="PS51986"/>
    </source>
</evidence>
<evidence type="ECO:0000313" key="10">
    <source>
        <dbReference type="EMBL" id="WSC11552.1"/>
    </source>
</evidence>
<dbReference type="InterPro" id="IPR036651">
    <property type="entry name" value="Gln_synt_N_sf"/>
</dbReference>
<dbReference type="SUPFAM" id="SSF55931">
    <property type="entry name" value="Glutamine synthetase/guanido kinase"/>
    <property type="match status" value="1"/>
</dbReference>
<organism evidence="9 12">
    <name type="scientific">Streptomyces brevispora</name>
    <dbReference type="NCBI Taxonomy" id="887462"/>
    <lineage>
        <taxon>Bacteria</taxon>
        <taxon>Bacillati</taxon>
        <taxon>Actinomycetota</taxon>
        <taxon>Actinomycetes</taxon>
        <taxon>Kitasatosporales</taxon>
        <taxon>Streptomycetaceae</taxon>
        <taxon>Streptomyces</taxon>
    </lineage>
</organism>
<comment type="similarity">
    <text evidence="1 5 6">Belongs to the glutamine synthetase family.</text>
</comment>
<dbReference type="EMBL" id="CP109114">
    <property type="protein sequence ID" value="WSC17559.1"/>
    <property type="molecule type" value="Genomic_DNA"/>
</dbReference>
<proteinExistence type="inferred from homology"/>
<evidence type="ECO:0000313" key="12">
    <source>
        <dbReference type="Proteomes" id="UP000318186"/>
    </source>
</evidence>
<dbReference type="PANTHER" id="PTHR43785">
    <property type="entry name" value="GAMMA-GLUTAMYLPUTRESCINE SYNTHETASE"/>
    <property type="match status" value="1"/>
</dbReference>
<dbReference type="GO" id="GO:0005524">
    <property type="term" value="F:ATP binding"/>
    <property type="evidence" value="ECO:0007669"/>
    <property type="project" value="UniProtKB-KW"/>
</dbReference>
<dbReference type="RefSeq" id="WP_145767963.1">
    <property type="nucleotide sequence ID" value="NZ_CP109114.1"/>
</dbReference>
<feature type="domain" description="GS beta-grasp" evidence="7">
    <location>
        <begin position="43"/>
        <end position="145"/>
    </location>
</feature>
<evidence type="ECO:0000313" key="11">
    <source>
        <dbReference type="EMBL" id="WSC17559.1"/>
    </source>
</evidence>
<dbReference type="PANTHER" id="PTHR43785:SF12">
    <property type="entry name" value="TYPE-1 GLUTAMINE SYNTHETASE 2"/>
    <property type="match status" value="1"/>
</dbReference>
<dbReference type="InterPro" id="IPR014746">
    <property type="entry name" value="Gln_synth/guanido_kin_cat_dom"/>
</dbReference>
<evidence type="ECO:0000256" key="1">
    <source>
        <dbReference type="ARBA" id="ARBA00009897"/>
    </source>
</evidence>
<evidence type="ECO:0000256" key="4">
    <source>
        <dbReference type="ARBA" id="ARBA00022840"/>
    </source>
</evidence>
<dbReference type="EMBL" id="CP109114">
    <property type="protein sequence ID" value="WSC11552.1"/>
    <property type="molecule type" value="Genomic_DNA"/>
</dbReference>
<dbReference type="InterPro" id="IPR008147">
    <property type="entry name" value="Gln_synt_N"/>
</dbReference>
<dbReference type="SMART" id="SM01230">
    <property type="entry name" value="Gln-synt_C"/>
    <property type="match status" value="1"/>
</dbReference>
<gene>
    <name evidence="9" type="ORF">FHX80_12462</name>
    <name evidence="10" type="ORF">OIE64_00775</name>
    <name evidence="11" type="ORF">OIE64_35265</name>
</gene>
<dbReference type="GO" id="GO:0004356">
    <property type="term" value="F:glutamine synthetase activity"/>
    <property type="evidence" value="ECO:0007669"/>
    <property type="project" value="InterPro"/>
</dbReference>